<keyword evidence="6" id="KW-0479">Metal-binding</keyword>
<dbReference type="Pfam" id="PF00856">
    <property type="entry name" value="SET"/>
    <property type="match status" value="1"/>
</dbReference>
<keyword evidence="2" id="KW-0158">Chromosome</keyword>
<dbReference type="GO" id="GO:0042054">
    <property type="term" value="F:histone methyltransferase activity"/>
    <property type="evidence" value="ECO:0007669"/>
    <property type="project" value="InterPro"/>
</dbReference>
<feature type="domain" description="SET" evidence="8">
    <location>
        <begin position="116"/>
        <end position="240"/>
    </location>
</feature>
<dbReference type="VEuPathDB" id="VectorBase:BGLAX_043159"/>
<proteinExistence type="predicted"/>
<keyword evidence="3" id="KW-0489">Methyltransferase</keyword>
<dbReference type="OrthoDB" id="616263at2759"/>
<dbReference type="InterPro" id="IPR007728">
    <property type="entry name" value="Pre-SET_dom"/>
</dbReference>
<keyword evidence="5" id="KW-0949">S-adenosyl-L-methionine</keyword>
<evidence type="ECO:0000313" key="11">
    <source>
        <dbReference type="EnsemblMetazoa" id="BGLB000848-PB"/>
    </source>
</evidence>
<dbReference type="SMART" id="SM00317">
    <property type="entry name" value="SET"/>
    <property type="match status" value="1"/>
</dbReference>
<evidence type="ECO:0000256" key="4">
    <source>
        <dbReference type="ARBA" id="ARBA00022679"/>
    </source>
</evidence>
<dbReference type="Proteomes" id="UP000076420">
    <property type="component" value="Unassembled WGS sequence"/>
</dbReference>
<sequence>MDEKNIAEIVLSCEDTLITGSINCDKSFKYSKTNIPGSDDIIDAFLEQYEGCTCEESCSLDSCVCLQYFGAAYTEDQTIKSSVLKESSQPVLECGMMCTCCRQLCNNRIVQKGIKKKLEVFKTESKGYGLRTLENIAVLHFVCEYAGEVINGEEAKHRMAATESSNKDNYLIVVREYWKEQVLLTYVDPQKVGNIGRFINHSCDPNLVMVPVRNNHSVPRLALFASKDIIAGEELTFNYSGVSRVSLPSKSCIESTKVLPHLFEITDSKVDIRQVKRKPCYCGSNLCKGFMPYDKDLI</sequence>
<evidence type="ECO:0000259" key="8">
    <source>
        <dbReference type="PROSITE" id="PS50280"/>
    </source>
</evidence>
<keyword evidence="7" id="KW-0862">Zinc</keyword>
<dbReference type="InterPro" id="IPR050973">
    <property type="entry name" value="H3K9_Histone-Lys_N-MTase"/>
</dbReference>
<comment type="subcellular location">
    <subcellularLocation>
        <location evidence="1">Chromosome</location>
    </subcellularLocation>
</comment>
<dbReference type="PANTHER" id="PTHR46223">
    <property type="entry name" value="HISTONE-LYSINE N-METHYLTRANSFERASE SUV39H"/>
    <property type="match status" value="1"/>
</dbReference>
<dbReference type="STRING" id="6526.A0A2C9JD29"/>
<dbReference type="GO" id="GO:0008270">
    <property type="term" value="F:zinc ion binding"/>
    <property type="evidence" value="ECO:0007669"/>
    <property type="project" value="InterPro"/>
</dbReference>
<evidence type="ECO:0000256" key="6">
    <source>
        <dbReference type="ARBA" id="ARBA00022723"/>
    </source>
</evidence>
<dbReference type="PROSITE" id="PS50868">
    <property type="entry name" value="POST_SET"/>
    <property type="match status" value="1"/>
</dbReference>
<dbReference type="GO" id="GO:0032259">
    <property type="term" value="P:methylation"/>
    <property type="evidence" value="ECO:0007669"/>
    <property type="project" value="UniProtKB-KW"/>
</dbReference>
<dbReference type="PROSITE" id="PS50867">
    <property type="entry name" value="PRE_SET"/>
    <property type="match status" value="1"/>
</dbReference>
<reference evidence="11" key="1">
    <citation type="submission" date="2020-05" db="UniProtKB">
        <authorList>
            <consortium name="EnsemblMetazoa"/>
        </authorList>
    </citation>
    <scope>IDENTIFICATION</scope>
    <source>
        <strain evidence="11">BB02</strain>
    </source>
</reference>
<evidence type="ECO:0000256" key="7">
    <source>
        <dbReference type="ARBA" id="ARBA00022833"/>
    </source>
</evidence>
<protein>
    <recommendedName>
        <fullName evidence="13">SET domain-containing protein</fullName>
    </recommendedName>
</protein>
<dbReference type="GO" id="GO:0005634">
    <property type="term" value="C:nucleus"/>
    <property type="evidence" value="ECO:0007669"/>
    <property type="project" value="InterPro"/>
</dbReference>
<feature type="domain" description="Post-SET" evidence="10">
    <location>
        <begin position="276"/>
        <end position="292"/>
    </location>
</feature>
<evidence type="ECO:0000313" key="12">
    <source>
        <dbReference type="Proteomes" id="UP000076420"/>
    </source>
</evidence>
<evidence type="ECO:0000259" key="10">
    <source>
        <dbReference type="PROSITE" id="PS50868"/>
    </source>
</evidence>
<evidence type="ECO:0000256" key="5">
    <source>
        <dbReference type="ARBA" id="ARBA00022691"/>
    </source>
</evidence>
<dbReference type="InterPro" id="IPR001214">
    <property type="entry name" value="SET_dom"/>
</dbReference>
<organism evidence="11 12">
    <name type="scientific">Biomphalaria glabrata</name>
    <name type="common">Bloodfluke planorb</name>
    <name type="synonym">Freshwater snail</name>
    <dbReference type="NCBI Taxonomy" id="6526"/>
    <lineage>
        <taxon>Eukaryota</taxon>
        <taxon>Metazoa</taxon>
        <taxon>Spiralia</taxon>
        <taxon>Lophotrochozoa</taxon>
        <taxon>Mollusca</taxon>
        <taxon>Gastropoda</taxon>
        <taxon>Heterobranchia</taxon>
        <taxon>Euthyneura</taxon>
        <taxon>Panpulmonata</taxon>
        <taxon>Hygrophila</taxon>
        <taxon>Lymnaeoidea</taxon>
        <taxon>Planorbidae</taxon>
        <taxon>Biomphalaria</taxon>
    </lineage>
</organism>
<dbReference type="GO" id="GO:0005694">
    <property type="term" value="C:chromosome"/>
    <property type="evidence" value="ECO:0007669"/>
    <property type="project" value="UniProtKB-SubCell"/>
</dbReference>
<dbReference type="InterPro" id="IPR003616">
    <property type="entry name" value="Post-SET_dom"/>
</dbReference>
<evidence type="ECO:0000256" key="2">
    <source>
        <dbReference type="ARBA" id="ARBA00022454"/>
    </source>
</evidence>
<feature type="domain" description="Pre-SET" evidence="9">
    <location>
        <begin position="50"/>
        <end position="113"/>
    </location>
</feature>
<dbReference type="Pfam" id="PF05033">
    <property type="entry name" value="Pre-SET"/>
    <property type="match status" value="1"/>
</dbReference>
<evidence type="ECO:0000259" key="9">
    <source>
        <dbReference type="PROSITE" id="PS50867"/>
    </source>
</evidence>
<gene>
    <name evidence="11" type="primary">106052072</name>
</gene>
<evidence type="ECO:0000256" key="3">
    <source>
        <dbReference type="ARBA" id="ARBA00022603"/>
    </source>
</evidence>
<dbReference type="PROSITE" id="PS50280">
    <property type="entry name" value="SET"/>
    <property type="match status" value="1"/>
</dbReference>
<accession>A0A2C9JD29</accession>
<dbReference type="InterPro" id="IPR046341">
    <property type="entry name" value="SET_dom_sf"/>
</dbReference>
<evidence type="ECO:0008006" key="13">
    <source>
        <dbReference type="Google" id="ProtNLM"/>
    </source>
</evidence>
<dbReference type="EnsemblMetazoa" id="BGLB000848-RB">
    <property type="protein sequence ID" value="BGLB000848-PB"/>
    <property type="gene ID" value="BGLB000848"/>
</dbReference>
<dbReference type="PANTHER" id="PTHR46223:SF3">
    <property type="entry name" value="HISTONE-LYSINE N-METHYLTRANSFERASE SET-23"/>
    <property type="match status" value="1"/>
</dbReference>
<dbReference type="KEGG" id="bgt:106052072"/>
<evidence type="ECO:0000256" key="1">
    <source>
        <dbReference type="ARBA" id="ARBA00004286"/>
    </source>
</evidence>
<dbReference type="VEuPathDB" id="VectorBase:BGLB000848"/>
<dbReference type="SUPFAM" id="SSF82199">
    <property type="entry name" value="SET domain"/>
    <property type="match status" value="1"/>
</dbReference>
<dbReference type="Gene3D" id="2.170.270.10">
    <property type="entry name" value="SET domain"/>
    <property type="match status" value="1"/>
</dbReference>
<dbReference type="AlphaFoldDB" id="A0A2C9JD29"/>
<keyword evidence="4" id="KW-0808">Transferase</keyword>
<name>A0A2C9JD29_BIOGL</name>